<dbReference type="RefSeq" id="XP_013240296.1">
    <property type="nucleotide sequence ID" value="XM_013384842.1"/>
</dbReference>
<dbReference type="InParanoid" id="A0A066V6Y0"/>
<dbReference type="GeneID" id="25266743"/>
<protein>
    <submittedName>
        <fullName evidence="1">Uncharacterized protein</fullName>
    </submittedName>
</protein>
<evidence type="ECO:0000313" key="2">
    <source>
        <dbReference type="Proteomes" id="UP000027361"/>
    </source>
</evidence>
<name>A0A066V6Y0_TILAU</name>
<sequence>MLLRKMIPVPPLPTDLAARSLKRPSAKWCCQCGHHRPQPWILYTILSHLSSILFLSPCFLPAVSDSTLLQAHTTRCQPCLMSLSHRIQEMSNESI</sequence>
<proteinExistence type="predicted"/>
<dbReference type="EMBL" id="JMSN01000145">
    <property type="protein sequence ID" value="KDN37231.1"/>
    <property type="molecule type" value="Genomic_DNA"/>
</dbReference>
<dbReference type="AlphaFoldDB" id="A0A066V6Y0"/>
<organism evidence="1 2">
    <name type="scientific">Tilletiaria anomala (strain ATCC 24038 / CBS 436.72 / UBC 951)</name>
    <dbReference type="NCBI Taxonomy" id="1037660"/>
    <lineage>
        <taxon>Eukaryota</taxon>
        <taxon>Fungi</taxon>
        <taxon>Dikarya</taxon>
        <taxon>Basidiomycota</taxon>
        <taxon>Ustilaginomycotina</taxon>
        <taxon>Exobasidiomycetes</taxon>
        <taxon>Georgefischeriales</taxon>
        <taxon>Tilletiariaceae</taxon>
        <taxon>Tilletiaria</taxon>
    </lineage>
</organism>
<dbReference type="HOGENOM" id="CLU_2374253_0_0_1"/>
<gene>
    <name evidence="1" type="ORF">K437DRAFT_276628</name>
</gene>
<reference evidence="1" key="1">
    <citation type="submission" date="2014-05" db="EMBL/GenBank/DDBJ databases">
        <title>Draft genome sequence of a rare smut relative, Tilletiaria anomala UBC 951.</title>
        <authorList>
            <consortium name="DOE Joint Genome Institute"/>
            <person name="Toome M."/>
            <person name="Kuo A."/>
            <person name="Henrissat B."/>
            <person name="Lipzen A."/>
            <person name="Tritt A."/>
            <person name="Yoshinaga Y."/>
            <person name="Zane M."/>
            <person name="Barry K."/>
            <person name="Grigoriev I.V."/>
            <person name="Spatafora J.W."/>
            <person name="Aimea M.C."/>
        </authorList>
    </citation>
    <scope>NUCLEOTIDE SEQUENCE [LARGE SCALE GENOMIC DNA]</scope>
    <source>
        <strain evidence="1">UBC 951</strain>
    </source>
</reference>
<keyword evidence="2" id="KW-1185">Reference proteome</keyword>
<dbReference type="Proteomes" id="UP000027361">
    <property type="component" value="Unassembled WGS sequence"/>
</dbReference>
<comment type="caution">
    <text evidence="1">The sequence shown here is derived from an EMBL/GenBank/DDBJ whole genome shotgun (WGS) entry which is preliminary data.</text>
</comment>
<evidence type="ECO:0000313" key="1">
    <source>
        <dbReference type="EMBL" id="KDN37231.1"/>
    </source>
</evidence>
<accession>A0A066V6Y0</accession>